<dbReference type="AlphaFoldDB" id="A0A0B7NQ35"/>
<evidence type="ECO:0000313" key="2">
    <source>
        <dbReference type="EMBL" id="CEP19512.1"/>
    </source>
</evidence>
<evidence type="ECO:0000256" key="1">
    <source>
        <dbReference type="SAM" id="MobiDB-lite"/>
    </source>
</evidence>
<sequence length="148" mass="16741">MTNIKNLKRTHSTESLEKAFKRTKPFHDSPVLVSSEPAALHSDRIPHTAASSTDSIYPSSTTTSSPTSIKSISISTKTETNMSTLPPPDYSRVNGMLYNLHVQRYGDPEARESWWEDQDQDMDMEETNNEYSAANSILRQAFLQRRFG</sequence>
<dbReference type="Proteomes" id="UP000054107">
    <property type="component" value="Unassembled WGS sequence"/>
</dbReference>
<evidence type="ECO:0000313" key="3">
    <source>
        <dbReference type="Proteomes" id="UP000054107"/>
    </source>
</evidence>
<keyword evidence="3" id="KW-1185">Reference proteome</keyword>
<gene>
    <name evidence="2" type="primary">PARPA_13828.1 scaffold 47132</name>
</gene>
<name>A0A0B7NQ35_9FUNG</name>
<dbReference type="OrthoDB" id="2289862at2759"/>
<dbReference type="EMBL" id="LN734038">
    <property type="protein sequence ID" value="CEP19512.1"/>
    <property type="molecule type" value="Genomic_DNA"/>
</dbReference>
<reference evidence="2 3" key="1">
    <citation type="submission" date="2014-09" db="EMBL/GenBank/DDBJ databases">
        <authorList>
            <person name="Ellenberger Sabrina"/>
        </authorList>
    </citation>
    <scope>NUCLEOTIDE SEQUENCE [LARGE SCALE GENOMIC DNA]</scope>
    <source>
        <strain evidence="2 3">CBS 412.66</strain>
    </source>
</reference>
<feature type="region of interest" description="Disordered" evidence="1">
    <location>
        <begin position="37"/>
        <end position="90"/>
    </location>
</feature>
<protein>
    <submittedName>
        <fullName evidence="2">Uncharacterized protein</fullName>
    </submittedName>
</protein>
<accession>A0A0B7NQ35</accession>
<proteinExistence type="predicted"/>
<organism evidence="2 3">
    <name type="scientific">Parasitella parasitica</name>
    <dbReference type="NCBI Taxonomy" id="35722"/>
    <lineage>
        <taxon>Eukaryota</taxon>
        <taxon>Fungi</taxon>
        <taxon>Fungi incertae sedis</taxon>
        <taxon>Mucoromycota</taxon>
        <taxon>Mucoromycotina</taxon>
        <taxon>Mucoromycetes</taxon>
        <taxon>Mucorales</taxon>
        <taxon>Mucorineae</taxon>
        <taxon>Mucoraceae</taxon>
        <taxon>Parasitella</taxon>
    </lineage>
</organism>
<feature type="compositionally biased region" description="Low complexity" evidence="1">
    <location>
        <begin position="51"/>
        <end position="78"/>
    </location>
</feature>